<dbReference type="PANTHER" id="PTHR11926:SF774">
    <property type="entry name" value="UDP-GLYCOSYLTRANSFERASE 85A1-RELATED"/>
    <property type="match status" value="1"/>
</dbReference>
<dbReference type="Gene3D" id="3.40.50.2000">
    <property type="entry name" value="Glycogen Phosphorylase B"/>
    <property type="match status" value="2"/>
</dbReference>
<dbReference type="GO" id="GO:0080044">
    <property type="term" value="F:quercetin 7-O-glucosyltransferase activity"/>
    <property type="evidence" value="ECO:0007669"/>
    <property type="project" value="TreeGrafter"/>
</dbReference>
<dbReference type="EC" id="2.4.1.-" evidence="5"/>
<organism evidence="7 8">
    <name type="scientific">Trapa incisa</name>
    <dbReference type="NCBI Taxonomy" id="236973"/>
    <lineage>
        <taxon>Eukaryota</taxon>
        <taxon>Viridiplantae</taxon>
        <taxon>Streptophyta</taxon>
        <taxon>Embryophyta</taxon>
        <taxon>Tracheophyta</taxon>
        <taxon>Spermatophyta</taxon>
        <taxon>Magnoliopsida</taxon>
        <taxon>eudicotyledons</taxon>
        <taxon>Gunneridae</taxon>
        <taxon>Pentapetalae</taxon>
        <taxon>rosids</taxon>
        <taxon>malvids</taxon>
        <taxon>Myrtales</taxon>
        <taxon>Lythraceae</taxon>
        <taxon>Trapa</taxon>
    </lineage>
</organism>
<dbReference type="Pfam" id="PF26168">
    <property type="entry name" value="Glyco_transf_N"/>
    <property type="match status" value="1"/>
</dbReference>
<dbReference type="EMBL" id="JAXIOK010000016">
    <property type="protein sequence ID" value="KAK4752174.1"/>
    <property type="molecule type" value="Genomic_DNA"/>
</dbReference>
<comment type="similarity">
    <text evidence="1 4">Belongs to the UDP-glycosyltransferase family.</text>
</comment>
<evidence type="ECO:0000256" key="5">
    <source>
        <dbReference type="RuleBase" id="RU362057"/>
    </source>
</evidence>
<protein>
    <recommendedName>
        <fullName evidence="5">Glycosyltransferase</fullName>
        <ecNumber evidence="5">2.4.1.-</ecNumber>
    </recommendedName>
</protein>
<proteinExistence type="inferred from homology"/>
<dbReference type="AlphaFoldDB" id="A0AAN7JQP0"/>
<feature type="domain" description="Glycosyltransferase N-terminal" evidence="6">
    <location>
        <begin position="17"/>
        <end position="146"/>
    </location>
</feature>
<keyword evidence="3 4" id="KW-0808">Transferase</keyword>
<evidence type="ECO:0000313" key="7">
    <source>
        <dbReference type="EMBL" id="KAK4752174.1"/>
    </source>
</evidence>
<dbReference type="PANTHER" id="PTHR11926">
    <property type="entry name" value="GLUCOSYL/GLUCURONOSYL TRANSFERASES"/>
    <property type="match status" value="1"/>
</dbReference>
<evidence type="ECO:0000313" key="8">
    <source>
        <dbReference type="Proteomes" id="UP001345219"/>
    </source>
</evidence>
<dbReference type="Pfam" id="PF00201">
    <property type="entry name" value="UDPGT"/>
    <property type="match status" value="1"/>
</dbReference>
<evidence type="ECO:0000256" key="2">
    <source>
        <dbReference type="ARBA" id="ARBA00022676"/>
    </source>
</evidence>
<evidence type="ECO:0000256" key="1">
    <source>
        <dbReference type="ARBA" id="ARBA00009995"/>
    </source>
</evidence>
<reference evidence="7 8" key="1">
    <citation type="journal article" date="2023" name="Hortic Res">
        <title>Pangenome of water caltrop reveals structural variations and asymmetric subgenome divergence after allopolyploidization.</title>
        <authorList>
            <person name="Zhang X."/>
            <person name="Chen Y."/>
            <person name="Wang L."/>
            <person name="Yuan Y."/>
            <person name="Fang M."/>
            <person name="Shi L."/>
            <person name="Lu R."/>
            <person name="Comes H.P."/>
            <person name="Ma Y."/>
            <person name="Chen Y."/>
            <person name="Huang G."/>
            <person name="Zhou Y."/>
            <person name="Zheng Z."/>
            <person name="Qiu Y."/>
        </authorList>
    </citation>
    <scope>NUCLEOTIDE SEQUENCE [LARGE SCALE GENOMIC DNA]</scope>
    <source>
        <tissue evidence="7">Roots</tissue>
    </source>
</reference>
<gene>
    <name evidence="7" type="ORF">SAY87_020972</name>
</gene>
<dbReference type="CDD" id="cd03784">
    <property type="entry name" value="GT1_Gtf-like"/>
    <property type="match status" value="1"/>
</dbReference>
<dbReference type="FunFam" id="3.40.50.2000:FF:000065">
    <property type="entry name" value="Glycosyltransferase"/>
    <property type="match status" value="1"/>
</dbReference>
<evidence type="ECO:0000256" key="3">
    <source>
        <dbReference type="ARBA" id="ARBA00022679"/>
    </source>
</evidence>
<dbReference type="Proteomes" id="UP001345219">
    <property type="component" value="Chromosome 16"/>
</dbReference>
<evidence type="ECO:0000259" key="6">
    <source>
        <dbReference type="Pfam" id="PF26168"/>
    </source>
</evidence>
<name>A0AAN7JQP0_9MYRT</name>
<sequence length="519" mass="56922">MAGPITGGREASKPHAVCFPFPAQGHINPMLTVAKLLHHRGFHITFVHTEFNYRRLLAQPASPSSLQDLPAGFRVETISDGLPLSALRSSPRDLIALGDSIDRNCPSAFRALLSRLSDDSDSDVPAVSCIVSDSTISFTVYAAEELGVPGVLLWTSSASSLLGCLQFPRLIQEGFIPLKDETCLTNGYLDTVVDWIPGMKSIRLRDLPTFIRTTQKDDVLLAFSLRQTGRACKASAVIFNTFEPLDRDVLEALSTVLPRIYPVGPLNLLLSQEQLPASSRVSKTATVGGGGASFWEEDRECLEWLESRKPKSVIYVNFGSIAVATAQQLVEFAWGIANSGQNFLWVIRPDLMARGKPLPTEFTDVTRGRGLVTSWVPQEEVLGHPSIGGFLTHCGWNSILESISNGVPMLCWPFGADQPTNCRYCCTEWGIGMEIVGEVKRDEVEMMVRDLMVGVGGGESRGYGSGPAMRERAAEWKRLALEATRPNGSSRMNFDRMVREVLLSPEKWKMTGSDQQDSA</sequence>
<dbReference type="GO" id="GO:0080043">
    <property type="term" value="F:quercetin 3-O-glucosyltransferase activity"/>
    <property type="evidence" value="ECO:0007669"/>
    <property type="project" value="TreeGrafter"/>
</dbReference>
<dbReference type="InterPro" id="IPR035595">
    <property type="entry name" value="UDP_glycos_trans_CS"/>
</dbReference>
<dbReference type="InterPro" id="IPR002213">
    <property type="entry name" value="UDP_glucos_trans"/>
</dbReference>
<comment type="caution">
    <text evidence="7">The sequence shown here is derived from an EMBL/GenBank/DDBJ whole genome shotgun (WGS) entry which is preliminary data.</text>
</comment>
<dbReference type="PROSITE" id="PS00375">
    <property type="entry name" value="UDPGT"/>
    <property type="match status" value="1"/>
</dbReference>
<keyword evidence="2 4" id="KW-0328">Glycosyltransferase</keyword>
<dbReference type="FunFam" id="3.40.50.2000:FF:000056">
    <property type="entry name" value="Glycosyltransferase"/>
    <property type="match status" value="1"/>
</dbReference>
<evidence type="ECO:0000256" key="4">
    <source>
        <dbReference type="RuleBase" id="RU003718"/>
    </source>
</evidence>
<dbReference type="SUPFAM" id="SSF53756">
    <property type="entry name" value="UDP-Glycosyltransferase/glycogen phosphorylase"/>
    <property type="match status" value="1"/>
</dbReference>
<accession>A0AAN7JQP0</accession>
<dbReference type="InterPro" id="IPR058980">
    <property type="entry name" value="Glyco_transf_N"/>
</dbReference>
<keyword evidence="8" id="KW-1185">Reference proteome</keyword>